<dbReference type="PROSITE" id="PS51767">
    <property type="entry name" value="PEPTIDASE_A1"/>
    <property type="match status" value="1"/>
</dbReference>
<feature type="compositionally biased region" description="Polar residues" evidence="2">
    <location>
        <begin position="744"/>
        <end position="794"/>
    </location>
</feature>
<feature type="region of interest" description="Disordered" evidence="2">
    <location>
        <begin position="1"/>
        <end position="28"/>
    </location>
</feature>
<feature type="domain" description="Peptidase A1" evidence="4">
    <location>
        <begin position="49"/>
        <end position="399"/>
    </location>
</feature>
<dbReference type="PRINTS" id="PR00792">
    <property type="entry name" value="PEPSIN"/>
</dbReference>
<feature type="region of interest" description="Disordered" evidence="2">
    <location>
        <begin position="598"/>
        <end position="627"/>
    </location>
</feature>
<dbReference type="PANTHER" id="PTHR47966">
    <property type="entry name" value="BETA-SITE APP-CLEAVING ENZYME, ISOFORM A-RELATED"/>
    <property type="match status" value="1"/>
</dbReference>
<dbReference type="Pfam" id="PF00026">
    <property type="entry name" value="Asp"/>
    <property type="match status" value="1"/>
</dbReference>
<protein>
    <recommendedName>
        <fullName evidence="4">Peptidase A1 domain-containing protein</fullName>
    </recommendedName>
</protein>
<comment type="similarity">
    <text evidence="1">Belongs to the peptidase A1 family.</text>
</comment>
<keyword evidence="6" id="KW-1185">Reference proteome</keyword>
<evidence type="ECO:0000313" key="5">
    <source>
        <dbReference type="EMBL" id="KDQ49527.1"/>
    </source>
</evidence>
<dbReference type="OrthoDB" id="2747330at2759"/>
<sequence>MKVWAGSSQSRWKGKGKAPAAVRDEGSGGSSGIVIPMTMVGTGVYDAVYTIPVEIGSTGQNLSLQVDTGSSDLWVASTSCSSSACSSAKGHTYDPTNSQQTGKTFTIQYLEGTVSGPVVWDQVEVGGYTVSNQALAAATQVDNEPLSAQFNGILGLALPQNSIISTEITPTTSDAPDGSTFPSNLFGITPSSSAPPSRFVSLSLSRPGSNRTPSLLGIGRHPTELVSDPSKIKYSSLTVESPGPLFWKVDVRAITVYHGGQAMPINIGRSHTGAAYPAAVLDSGVPYILTTSWIADGIYGALGISPASDGQYYVPCSTPLNMTITLDGQSELPLHPLDLTAEPATDPSSTNCVGLIQTADAQIDAAYSDIGDMVLGVPFLRNMYTVLAYDVPNSQGKFPATSTTTSGTITPQVGLLCLTDPATAMAEFNTVRVLNQPLDQPSPNTANRATSDKKLSIGIDILIGLFSFFGLCLLLFGARWWIVRRKFQRAGPPVPDKGGVEGKEYQLARRDSNNGPSEDALRTLRFNAYKADRMHSYYSADTAFTRVGDDDGGKGDLEFGYRLHKQYDSGIPDAPDWDPHHSLSWRDTLVGDAVDIHPDLHRKSDSDPASPPARLHSRQFSDLSNPEISGVTAPLLAHTRDDSRIDDLAEFGVGEGSRNSIVSMAGVGTAARGSRIDPGFRHSTVSSTGSFISAVDIDRPESPSQRRPAALRASTQPPPRIIHNSHSSSPLRSSFSLPHHAPLQPSSSPTPYSQRTLPHTHSPSLSTSYQPPIPIASSSRYPTLSHTHQQQHSLSRPRTHSPPRSQPSLPEDDDVPTGFYPHLHI</sequence>
<dbReference type="InterPro" id="IPR001461">
    <property type="entry name" value="Aspartic_peptidase_A1"/>
</dbReference>
<evidence type="ECO:0000256" key="3">
    <source>
        <dbReference type="SAM" id="Phobius"/>
    </source>
</evidence>
<dbReference type="Gene3D" id="2.40.70.10">
    <property type="entry name" value="Acid Proteases"/>
    <property type="match status" value="2"/>
</dbReference>
<dbReference type="CDD" id="cd05471">
    <property type="entry name" value="pepsin_like"/>
    <property type="match status" value="1"/>
</dbReference>
<dbReference type="InterPro" id="IPR021109">
    <property type="entry name" value="Peptidase_aspartic_dom_sf"/>
</dbReference>
<name>A0A067PET9_9AGAM</name>
<dbReference type="GO" id="GO:0006508">
    <property type="term" value="P:proteolysis"/>
    <property type="evidence" value="ECO:0007669"/>
    <property type="project" value="InterPro"/>
</dbReference>
<dbReference type="PANTHER" id="PTHR47966:SF57">
    <property type="entry name" value="PEPTIDASE A1 DOMAIN-CONTAINING PROTEIN"/>
    <property type="match status" value="1"/>
</dbReference>
<reference evidence="6" key="1">
    <citation type="journal article" date="2014" name="Proc. Natl. Acad. Sci. U.S.A.">
        <title>Extensive sampling of basidiomycete genomes demonstrates inadequacy of the white-rot/brown-rot paradigm for wood decay fungi.</title>
        <authorList>
            <person name="Riley R."/>
            <person name="Salamov A.A."/>
            <person name="Brown D.W."/>
            <person name="Nagy L.G."/>
            <person name="Floudas D."/>
            <person name="Held B.W."/>
            <person name="Levasseur A."/>
            <person name="Lombard V."/>
            <person name="Morin E."/>
            <person name="Otillar R."/>
            <person name="Lindquist E.A."/>
            <person name="Sun H."/>
            <person name="LaButti K.M."/>
            <person name="Schmutz J."/>
            <person name="Jabbour D."/>
            <person name="Luo H."/>
            <person name="Baker S.E."/>
            <person name="Pisabarro A.G."/>
            <person name="Walton J.D."/>
            <person name="Blanchette R.A."/>
            <person name="Henrissat B."/>
            <person name="Martin F."/>
            <person name="Cullen D."/>
            <person name="Hibbett D.S."/>
            <person name="Grigoriev I.V."/>
        </authorList>
    </citation>
    <scope>NUCLEOTIDE SEQUENCE [LARGE SCALE GENOMIC DNA]</scope>
    <source>
        <strain evidence="6">MUCL 33604</strain>
    </source>
</reference>
<dbReference type="InterPro" id="IPR033121">
    <property type="entry name" value="PEPTIDASE_A1"/>
</dbReference>
<dbReference type="GO" id="GO:0004190">
    <property type="term" value="F:aspartic-type endopeptidase activity"/>
    <property type="evidence" value="ECO:0007669"/>
    <property type="project" value="InterPro"/>
</dbReference>
<feature type="compositionally biased region" description="Polar residues" evidence="2">
    <location>
        <begin position="1"/>
        <end position="11"/>
    </location>
</feature>
<evidence type="ECO:0000256" key="2">
    <source>
        <dbReference type="SAM" id="MobiDB-lite"/>
    </source>
</evidence>
<feature type="transmembrane region" description="Helical" evidence="3">
    <location>
        <begin position="461"/>
        <end position="482"/>
    </location>
</feature>
<keyword evidence="3" id="KW-1133">Transmembrane helix</keyword>
<dbReference type="HOGENOM" id="CLU_014988_0_0_1"/>
<dbReference type="EMBL" id="KL197782">
    <property type="protein sequence ID" value="KDQ49527.1"/>
    <property type="molecule type" value="Genomic_DNA"/>
</dbReference>
<evidence type="ECO:0000256" key="1">
    <source>
        <dbReference type="ARBA" id="ARBA00007447"/>
    </source>
</evidence>
<evidence type="ECO:0000259" key="4">
    <source>
        <dbReference type="PROSITE" id="PS51767"/>
    </source>
</evidence>
<proteinExistence type="inferred from homology"/>
<organism evidence="5 6">
    <name type="scientific">Jaapia argillacea MUCL 33604</name>
    <dbReference type="NCBI Taxonomy" id="933084"/>
    <lineage>
        <taxon>Eukaryota</taxon>
        <taxon>Fungi</taxon>
        <taxon>Dikarya</taxon>
        <taxon>Basidiomycota</taxon>
        <taxon>Agaricomycotina</taxon>
        <taxon>Agaricomycetes</taxon>
        <taxon>Agaricomycetidae</taxon>
        <taxon>Jaapiales</taxon>
        <taxon>Jaapiaceae</taxon>
        <taxon>Jaapia</taxon>
    </lineage>
</organism>
<gene>
    <name evidence="5" type="ORF">JAAARDRAFT_42863</name>
</gene>
<dbReference type="SUPFAM" id="SSF50630">
    <property type="entry name" value="Acid proteases"/>
    <property type="match status" value="1"/>
</dbReference>
<dbReference type="AlphaFoldDB" id="A0A067PET9"/>
<dbReference type="InParanoid" id="A0A067PET9"/>
<keyword evidence="3" id="KW-0472">Membrane</keyword>
<feature type="compositionally biased region" description="Low complexity" evidence="2">
    <location>
        <begin position="724"/>
        <end position="740"/>
    </location>
</feature>
<feature type="region of interest" description="Disordered" evidence="2">
    <location>
        <begin position="670"/>
        <end position="825"/>
    </location>
</feature>
<dbReference type="Proteomes" id="UP000027265">
    <property type="component" value="Unassembled WGS sequence"/>
</dbReference>
<evidence type="ECO:0000313" key="6">
    <source>
        <dbReference type="Proteomes" id="UP000027265"/>
    </source>
</evidence>
<keyword evidence="3" id="KW-0812">Transmembrane</keyword>
<accession>A0A067PET9</accession>
<feature type="compositionally biased region" description="Polar residues" evidence="2">
    <location>
        <begin position="618"/>
        <end position="627"/>
    </location>
</feature>
<dbReference type="InterPro" id="IPR034164">
    <property type="entry name" value="Pepsin-like_dom"/>
</dbReference>